<dbReference type="Pfam" id="PF13715">
    <property type="entry name" value="CarbopepD_reg_2"/>
    <property type="match status" value="1"/>
</dbReference>
<dbReference type="Gene3D" id="2.60.40.1120">
    <property type="entry name" value="Carboxypeptidase-like, regulatory domain"/>
    <property type="match status" value="1"/>
</dbReference>
<dbReference type="InterPro" id="IPR023997">
    <property type="entry name" value="TonB-dep_OMP_SusC/RagA_CS"/>
</dbReference>
<evidence type="ECO:0000256" key="3">
    <source>
        <dbReference type="ARBA" id="ARBA00022452"/>
    </source>
</evidence>
<evidence type="ECO:0000256" key="7">
    <source>
        <dbReference type="ARBA" id="ARBA00023237"/>
    </source>
</evidence>
<keyword evidence="2 8" id="KW-0813">Transport</keyword>
<evidence type="ECO:0000256" key="8">
    <source>
        <dbReference type="PROSITE-ProRule" id="PRU01360"/>
    </source>
</evidence>
<dbReference type="InterPro" id="IPR037066">
    <property type="entry name" value="Plug_dom_sf"/>
</dbReference>
<protein>
    <submittedName>
        <fullName evidence="10">TonB-linked outer membrane protein, SusC/RagA family</fullName>
    </submittedName>
</protein>
<keyword evidence="7 8" id="KW-0998">Cell outer membrane</keyword>
<evidence type="ECO:0000259" key="9">
    <source>
        <dbReference type="Pfam" id="PF07715"/>
    </source>
</evidence>
<evidence type="ECO:0000256" key="2">
    <source>
        <dbReference type="ARBA" id="ARBA00022448"/>
    </source>
</evidence>
<feature type="domain" description="TonB-dependent receptor plug" evidence="9">
    <location>
        <begin position="134"/>
        <end position="238"/>
    </location>
</feature>
<dbReference type="PROSITE" id="PS51257">
    <property type="entry name" value="PROKAR_LIPOPROTEIN"/>
    <property type="match status" value="1"/>
</dbReference>
<dbReference type="Gene3D" id="2.40.170.20">
    <property type="entry name" value="TonB-dependent receptor, beta-barrel domain"/>
    <property type="match status" value="1"/>
</dbReference>
<dbReference type="FunFam" id="2.170.130.10:FF:000003">
    <property type="entry name" value="SusC/RagA family TonB-linked outer membrane protein"/>
    <property type="match status" value="1"/>
</dbReference>
<keyword evidence="4 8" id="KW-0812">Transmembrane</keyword>
<gene>
    <name evidence="10" type="ORF">SAMN05660862_0481</name>
</gene>
<evidence type="ECO:0000256" key="1">
    <source>
        <dbReference type="ARBA" id="ARBA00004571"/>
    </source>
</evidence>
<dbReference type="InterPro" id="IPR023996">
    <property type="entry name" value="TonB-dep_OMP_SusC/RagA"/>
</dbReference>
<proteinExistence type="inferred from homology"/>
<dbReference type="PANTHER" id="PTHR30069:SF29">
    <property type="entry name" value="HEMOGLOBIN AND HEMOGLOBIN-HAPTOGLOBIN-BINDING PROTEIN 1-RELATED"/>
    <property type="match status" value="1"/>
</dbReference>
<dbReference type="Pfam" id="PF07715">
    <property type="entry name" value="Plug"/>
    <property type="match status" value="1"/>
</dbReference>
<dbReference type="Gene3D" id="2.170.130.10">
    <property type="entry name" value="TonB-dependent receptor, plug domain"/>
    <property type="match status" value="1"/>
</dbReference>
<dbReference type="GO" id="GO:0009279">
    <property type="term" value="C:cell outer membrane"/>
    <property type="evidence" value="ECO:0007669"/>
    <property type="project" value="UniProtKB-SubCell"/>
</dbReference>
<comment type="subcellular location">
    <subcellularLocation>
        <location evidence="1 8">Cell outer membrane</location>
        <topology evidence="1 8">Multi-pass membrane protein</topology>
    </subcellularLocation>
</comment>
<dbReference type="PROSITE" id="PS52016">
    <property type="entry name" value="TONB_DEPENDENT_REC_3"/>
    <property type="match status" value="1"/>
</dbReference>
<dbReference type="Proteomes" id="UP000192980">
    <property type="component" value="Unassembled WGS sequence"/>
</dbReference>
<keyword evidence="6 8" id="KW-0472">Membrane</keyword>
<keyword evidence="3 8" id="KW-1134">Transmembrane beta strand</keyword>
<sequence>MNPFKQKPGQKERYLRRKLFSGSMLFLGMVSCIHARAQVQQSRIEGVVRTTTGRQPLEGVTIRESSKNRVSTNQNGHFALTVDKGKVRLLFTAVGYVSKDTVVGVNGTPLEILLQEDKGTLEEVIVVGFGKMKKASVTGAISQVQGKDLQTGPTGTLSAMLQGRLPGLVTRQASGQPGSDGASLLVRGYSTTGDSSPLIIVDGIERSFPQINPEEVESISVLKDASAAIYGVRGANGVILVTTKRGTTQKPTINYNGSYALSTNTSFPKFLNGPEYATWYNKAQELDGVAETARRFSAADIDKITNGDPDGKYANTDWFGLLFKSSAPTMTHNLSLNGGGDRVRYFVSVGAFNQDGIIDRTAYDRYNGRVNLDADILDNLKLSVNVAYKDDKRTEPGLSAGLGNSYASIFAQAMMSYPFLPTHNAAGVPVGSFNGGNGNQNPLAARDFSGESNSRNSQLQSNLSLEYEVPGVKGLRLKVNGAFDKGYTMKKSFLLPYQLDVYNNSTKQYAMAWARHASAGVATLNQWFTDSWQKTMQSSISYDKKMGQHSFNGLLLYEYLRTDQSSMSGGRRGYTITDIMDLSFGEEVINDLVKGGHGMSSRAGYSFRFNYDYANKYLLEVLGRYDGSEKLPAKSRWDLFPAVLAGWRISNEPFFKPLTSVVNDLKLRASVGKLGNDRIADYQYFRSMSLGANPVVMIGNNLNKGLNVTTVPNYDVRWETAVTYNGGFEATLWNGLLGVEADVFYRVTKDILQGQSGLNPPSFGGYFPAIVNSGIVDGRGFELIVTHRKQINDFSYNIRGNVSWSRNKIVEITEDANIPDHLRKTGRSIGMKYGFLADGLFQSQGEIDHSALFGPTRPGEVKLKDLNGDGRITWDQDWTIIGRSDLPEMMFGLNLGGSYKNFDFNAFFQGAAISDVALSGIYSSSGVYDNTFYTMPFYQDGNSPKYLVEEAWTPENPSAKYPRLSTQSAQSGGKFSSFWLRNGSYVRLKTAQIGYNLPKAWLAKANIQRVRVHASGSNLFTWSHLDYLDPEMPSVNQGYYPQQRVYEFGLSLTF</sequence>
<dbReference type="InterPro" id="IPR039426">
    <property type="entry name" value="TonB-dep_rcpt-like"/>
</dbReference>
<dbReference type="NCBIfam" id="TIGR04056">
    <property type="entry name" value="OMP_RagA_SusC"/>
    <property type="match status" value="1"/>
</dbReference>
<dbReference type="EMBL" id="FXAU01000001">
    <property type="protein sequence ID" value="SMG09746.1"/>
    <property type="molecule type" value="Genomic_DNA"/>
</dbReference>
<reference evidence="10 11" key="1">
    <citation type="submission" date="2017-04" db="EMBL/GenBank/DDBJ databases">
        <authorList>
            <person name="Afonso C.L."/>
            <person name="Miller P.J."/>
            <person name="Scott M.A."/>
            <person name="Spackman E."/>
            <person name="Goraichik I."/>
            <person name="Dimitrov K.M."/>
            <person name="Suarez D.L."/>
            <person name="Swayne D.E."/>
        </authorList>
    </citation>
    <scope>NUCLEOTIDE SEQUENCE [LARGE SCALE GENOMIC DNA]</scope>
    <source>
        <strain evidence="10 11">DSM 22418</strain>
    </source>
</reference>
<evidence type="ECO:0000313" key="11">
    <source>
        <dbReference type="Proteomes" id="UP000192980"/>
    </source>
</evidence>
<dbReference type="InterPro" id="IPR012910">
    <property type="entry name" value="Plug_dom"/>
</dbReference>
<organism evidence="10 11">
    <name type="scientific">Sphingobacterium psychroaquaticum</name>
    <dbReference type="NCBI Taxonomy" id="561061"/>
    <lineage>
        <taxon>Bacteria</taxon>
        <taxon>Pseudomonadati</taxon>
        <taxon>Bacteroidota</taxon>
        <taxon>Sphingobacteriia</taxon>
        <taxon>Sphingobacteriales</taxon>
        <taxon>Sphingobacteriaceae</taxon>
        <taxon>Sphingobacterium</taxon>
    </lineage>
</organism>
<dbReference type="SUPFAM" id="SSF49464">
    <property type="entry name" value="Carboxypeptidase regulatory domain-like"/>
    <property type="match status" value="1"/>
</dbReference>
<evidence type="ECO:0000256" key="4">
    <source>
        <dbReference type="ARBA" id="ARBA00022692"/>
    </source>
</evidence>
<dbReference type="RefSeq" id="WP_200811732.1">
    <property type="nucleotide sequence ID" value="NZ_FXAU01000001.1"/>
</dbReference>
<dbReference type="GO" id="GO:0044718">
    <property type="term" value="P:siderophore transmembrane transport"/>
    <property type="evidence" value="ECO:0007669"/>
    <property type="project" value="TreeGrafter"/>
</dbReference>
<dbReference type="GO" id="GO:0015344">
    <property type="term" value="F:siderophore uptake transmembrane transporter activity"/>
    <property type="evidence" value="ECO:0007669"/>
    <property type="project" value="TreeGrafter"/>
</dbReference>
<keyword evidence="5" id="KW-0732">Signal</keyword>
<keyword evidence="11" id="KW-1185">Reference proteome</keyword>
<dbReference type="SUPFAM" id="SSF56935">
    <property type="entry name" value="Porins"/>
    <property type="match status" value="1"/>
</dbReference>
<dbReference type="STRING" id="561061.SAMN05660862_0481"/>
<dbReference type="InterPro" id="IPR008969">
    <property type="entry name" value="CarboxyPept-like_regulatory"/>
</dbReference>
<evidence type="ECO:0000256" key="6">
    <source>
        <dbReference type="ARBA" id="ARBA00023136"/>
    </source>
</evidence>
<evidence type="ECO:0000256" key="5">
    <source>
        <dbReference type="ARBA" id="ARBA00022729"/>
    </source>
</evidence>
<dbReference type="InterPro" id="IPR036942">
    <property type="entry name" value="Beta-barrel_TonB_sf"/>
</dbReference>
<comment type="similarity">
    <text evidence="8">Belongs to the TonB-dependent receptor family.</text>
</comment>
<dbReference type="NCBIfam" id="TIGR04057">
    <property type="entry name" value="SusC_RagA_signa"/>
    <property type="match status" value="1"/>
</dbReference>
<name>A0A1X7I778_9SPHI</name>
<dbReference type="AlphaFoldDB" id="A0A1X7I778"/>
<evidence type="ECO:0000313" key="10">
    <source>
        <dbReference type="EMBL" id="SMG09746.1"/>
    </source>
</evidence>
<accession>A0A1X7I778</accession>
<dbReference type="PANTHER" id="PTHR30069">
    <property type="entry name" value="TONB-DEPENDENT OUTER MEMBRANE RECEPTOR"/>
    <property type="match status" value="1"/>
</dbReference>